<keyword evidence="1" id="KW-1133">Transmembrane helix</keyword>
<dbReference type="InterPro" id="IPR026898">
    <property type="entry name" value="PrsW"/>
</dbReference>
<feature type="transmembrane region" description="Helical" evidence="1">
    <location>
        <begin position="293"/>
        <end position="314"/>
    </location>
</feature>
<accession>A0A9E3HA76</accession>
<feature type="transmembrane region" description="Helical" evidence="1">
    <location>
        <begin position="146"/>
        <end position="170"/>
    </location>
</feature>
<feature type="transmembrane region" description="Helical" evidence="1">
    <location>
        <begin position="114"/>
        <end position="134"/>
    </location>
</feature>
<sequence>MLDISLFLWAVVSPLLLLIFYYWRFANSPSLMRLLLFFIFGAISGFIALSLEWLVETQLNSFAAWRQISHTLTGVALRQLLEVGPIEEGCKLAIVVALGWYFQRRQYRLRPSTVFISTITVALGFTAEENWIYFVNDTASILERAIATPVHAMFSAPWGYALALSFGNNTRLRRSHPSVTKAWLNSVICHAIVNILSTAWRYPQPLSFLSYALFPFLLWMFWRLEYLLRKVQRILTITLISGYTSQQRFWQRGLVVFALMLGGNALFGLFLLLRSLNYLSSTQFFELKILWFILSRFLLNLLFGLLAWKIYYYLRTQVRSRRFSAYIFKD</sequence>
<evidence type="ECO:0000313" key="2">
    <source>
        <dbReference type="EMBL" id="MBW4433900.1"/>
    </source>
</evidence>
<keyword evidence="2" id="KW-0645">Protease</keyword>
<proteinExistence type="predicted"/>
<keyword evidence="2" id="KW-0482">Metalloprotease</keyword>
<protein>
    <submittedName>
        <fullName evidence="2">PrsW family intramembrane metalloprotease</fullName>
    </submittedName>
</protein>
<feature type="transmembrane region" description="Helical" evidence="1">
    <location>
        <begin position="182"/>
        <end position="202"/>
    </location>
</feature>
<dbReference type="GO" id="GO:0008237">
    <property type="term" value="F:metallopeptidase activity"/>
    <property type="evidence" value="ECO:0007669"/>
    <property type="project" value="UniProtKB-KW"/>
</dbReference>
<reference evidence="2" key="1">
    <citation type="submission" date="2021-05" db="EMBL/GenBank/DDBJ databases">
        <authorList>
            <person name="Pietrasiak N."/>
            <person name="Ward R."/>
            <person name="Stajich J.E."/>
            <person name="Kurbessoian T."/>
        </authorList>
    </citation>
    <scope>NUCLEOTIDE SEQUENCE</scope>
    <source>
        <strain evidence="2">HA4357-MV3</strain>
    </source>
</reference>
<dbReference type="Pfam" id="PF13367">
    <property type="entry name" value="PrsW-protease"/>
    <property type="match status" value="1"/>
</dbReference>
<feature type="transmembrane region" description="Helical" evidence="1">
    <location>
        <begin position="35"/>
        <end position="55"/>
    </location>
</feature>
<feature type="transmembrane region" description="Helical" evidence="1">
    <location>
        <begin position="6"/>
        <end position="23"/>
    </location>
</feature>
<organism evidence="2 3">
    <name type="scientific">Pelatocladus maniniholoensis HA4357-MV3</name>
    <dbReference type="NCBI Taxonomy" id="1117104"/>
    <lineage>
        <taxon>Bacteria</taxon>
        <taxon>Bacillati</taxon>
        <taxon>Cyanobacteriota</taxon>
        <taxon>Cyanophyceae</taxon>
        <taxon>Nostocales</taxon>
        <taxon>Nostocaceae</taxon>
        <taxon>Pelatocladus</taxon>
    </lineage>
</organism>
<reference evidence="2" key="2">
    <citation type="journal article" date="2022" name="Microbiol. Resour. Announc.">
        <title>Metagenome Sequencing to Explore Phylogenomics of Terrestrial Cyanobacteria.</title>
        <authorList>
            <person name="Ward R.D."/>
            <person name="Stajich J.E."/>
            <person name="Johansen J.R."/>
            <person name="Huntemann M."/>
            <person name="Clum A."/>
            <person name="Foster B."/>
            <person name="Foster B."/>
            <person name="Roux S."/>
            <person name="Palaniappan K."/>
            <person name="Varghese N."/>
            <person name="Mukherjee S."/>
            <person name="Reddy T.B.K."/>
            <person name="Daum C."/>
            <person name="Copeland A."/>
            <person name="Chen I.A."/>
            <person name="Ivanova N.N."/>
            <person name="Kyrpides N.C."/>
            <person name="Shapiro N."/>
            <person name="Eloe-Fadrosh E.A."/>
            <person name="Pietrasiak N."/>
        </authorList>
    </citation>
    <scope>NUCLEOTIDE SEQUENCE</scope>
    <source>
        <strain evidence="2">HA4357-MV3</strain>
    </source>
</reference>
<keyword evidence="1" id="KW-0812">Transmembrane</keyword>
<gene>
    <name evidence="2" type="ORF">KME28_19855</name>
</gene>
<evidence type="ECO:0000256" key="1">
    <source>
        <dbReference type="SAM" id="Phobius"/>
    </source>
</evidence>
<keyword evidence="2" id="KW-0378">Hydrolase</keyword>
<keyword evidence="1" id="KW-0472">Membrane</keyword>
<dbReference type="PANTHER" id="PTHR36844">
    <property type="entry name" value="PROTEASE PRSW"/>
    <property type="match status" value="1"/>
</dbReference>
<comment type="caution">
    <text evidence="2">The sequence shown here is derived from an EMBL/GenBank/DDBJ whole genome shotgun (WGS) entry which is preliminary data.</text>
</comment>
<feature type="transmembrane region" description="Helical" evidence="1">
    <location>
        <begin position="249"/>
        <end position="273"/>
    </location>
</feature>
<evidence type="ECO:0000313" key="3">
    <source>
        <dbReference type="Proteomes" id="UP000813215"/>
    </source>
</evidence>
<dbReference type="AlphaFoldDB" id="A0A9E3HA76"/>
<dbReference type="PANTHER" id="PTHR36844:SF1">
    <property type="entry name" value="PROTEASE PRSW"/>
    <property type="match status" value="1"/>
</dbReference>
<feature type="transmembrane region" description="Helical" evidence="1">
    <location>
        <begin position="208"/>
        <end position="228"/>
    </location>
</feature>
<name>A0A9E3HA76_9NOST</name>
<dbReference type="EMBL" id="JAHHHW010000117">
    <property type="protein sequence ID" value="MBW4433900.1"/>
    <property type="molecule type" value="Genomic_DNA"/>
</dbReference>
<dbReference type="Proteomes" id="UP000813215">
    <property type="component" value="Unassembled WGS sequence"/>
</dbReference>